<comment type="cofactor">
    <cofactor evidence="1">
        <name>pyridoxal 5'-phosphate</name>
        <dbReference type="ChEBI" id="CHEBI:597326"/>
    </cofactor>
</comment>
<gene>
    <name evidence="8" type="ORF">TGP89_297850</name>
</gene>
<dbReference type="GO" id="GO:0009082">
    <property type="term" value="P:branched-chain amino acid biosynthetic process"/>
    <property type="evidence" value="ECO:0007669"/>
    <property type="project" value="UniProtKB-KW"/>
</dbReference>
<evidence type="ECO:0000256" key="2">
    <source>
        <dbReference type="ARBA" id="ARBA00009320"/>
    </source>
</evidence>
<protein>
    <submittedName>
        <fullName evidence="8">Branched-chain-amino-acid aminotransferase</fullName>
        <ecNumber evidence="8">2.6.1.42</ecNumber>
    </submittedName>
</protein>
<dbReference type="InterPro" id="IPR043131">
    <property type="entry name" value="BCAT-like_N"/>
</dbReference>
<accession>A0A086JDA5</accession>
<evidence type="ECO:0000256" key="6">
    <source>
        <dbReference type="ARBA" id="ARBA00022898"/>
    </source>
</evidence>
<comment type="caution">
    <text evidence="8">The sequence shown here is derived from an EMBL/GenBank/DDBJ whole genome shotgun (WGS) entry which is preliminary data.</text>
</comment>
<keyword evidence="7" id="KW-0100">Branched-chain amino acid biosynthesis</keyword>
<dbReference type="InterPro" id="IPR001544">
    <property type="entry name" value="Aminotrans_IV"/>
</dbReference>
<dbReference type="Gene3D" id="3.20.10.10">
    <property type="entry name" value="D-amino Acid Aminotransferase, subunit A, domain 2"/>
    <property type="match status" value="1"/>
</dbReference>
<dbReference type="EMBL" id="AEYI02002097">
    <property type="protein sequence ID" value="KFG30123.1"/>
    <property type="molecule type" value="Genomic_DNA"/>
</dbReference>
<dbReference type="AlphaFoldDB" id="A0A086JDA5"/>
<dbReference type="VEuPathDB" id="ToxoDB:TGP89_297850"/>
<organism evidence="8 9">
    <name type="scientific">Toxoplasma gondii p89</name>
    <dbReference type="NCBI Taxonomy" id="943119"/>
    <lineage>
        <taxon>Eukaryota</taxon>
        <taxon>Sar</taxon>
        <taxon>Alveolata</taxon>
        <taxon>Apicomplexa</taxon>
        <taxon>Conoidasida</taxon>
        <taxon>Coccidia</taxon>
        <taxon>Eucoccidiorida</taxon>
        <taxon>Eimeriorina</taxon>
        <taxon>Sarcocystidae</taxon>
        <taxon>Toxoplasma</taxon>
    </lineage>
</organism>
<dbReference type="Pfam" id="PF01063">
    <property type="entry name" value="Aminotran_4"/>
    <property type="match status" value="1"/>
</dbReference>
<keyword evidence="6" id="KW-0663">Pyridoxal phosphate</keyword>
<dbReference type="InterPro" id="IPR043132">
    <property type="entry name" value="BCAT-like_C"/>
</dbReference>
<evidence type="ECO:0000256" key="3">
    <source>
        <dbReference type="ARBA" id="ARBA00022576"/>
    </source>
</evidence>
<dbReference type="Proteomes" id="UP000028828">
    <property type="component" value="Unassembled WGS sequence"/>
</dbReference>
<evidence type="ECO:0000256" key="1">
    <source>
        <dbReference type="ARBA" id="ARBA00001933"/>
    </source>
</evidence>
<dbReference type="InterPro" id="IPR005786">
    <property type="entry name" value="B_amino_transII"/>
</dbReference>
<comment type="similarity">
    <text evidence="2">Belongs to the class-IV pyridoxal-phosphate-dependent aminotransferase family.</text>
</comment>
<evidence type="ECO:0000256" key="5">
    <source>
        <dbReference type="ARBA" id="ARBA00022679"/>
    </source>
</evidence>
<evidence type="ECO:0000313" key="8">
    <source>
        <dbReference type="EMBL" id="KFG30123.1"/>
    </source>
</evidence>
<proteinExistence type="inferred from homology"/>
<evidence type="ECO:0000313" key="9">
    <source>
        <dbReference type="Proteomes" id="UP000028828"/>
    </source>
</evidence>
<dbReference type="EC" id="2.6.1.42" evidence="8"/>
<keyword evidence="4" id="KW-0028">Amino-acid biosynthesis</keyword>
<dbReference type="GO" id="GO:0004084">
    <property type="term" value="F:branched-chain-amino-acid transaminase activity"/>
    <property type="evidence" value="ECO:0007669"/>
    <property type="project" value="UniProtKB-EC"/>
</dbReference>
<dbReference type="OrthoDB" id="328553at2759"/>
<sequence length="525" mass="58884">MRLWKSHVLWRSVSSPETRKLSRSTFLLGRDPSVLGCLTGCTFCANISDQDTRRTTARDFVVSSGSSSSEGFHAYHENNGKTKWASRWQYDGHRRASPSPLQDPQVVTCQSSTLNSSRGSDLQRHNRLLHSSPFFGERRRLFASPALSAGVAPAPATLAELDARKLQINKKIGFLHPLPRRESIGFGQVFTDHMIEVDWDDQHGWYSPVLKPLGPISLHPAISSLHYAISAFEGLKAYKTEDDRVLLFRPFDHGERLNRSCARVALPQFAVDSFVTLCKTLAKMDSRFIFQDRGLSLYLRPLVFSTYPALGVFPPRMAKMIIMASPTGGYFSNTGALANLFVEKDYTRSWPGGSGSHKVAANYAPTIQPCKERMQQGFQQLLWTVPESDDYIWCEGGAMSLFVFWRNETGNNELATPALERDLILPGIVRDTVLTLARGYPDIAVKERKILMKADFVKAYREGRVHEVFCTGTGAIVKPVGVIHFEGEDFDCAPRDLETSLAYKLHSDISDIQYGVVPHHFMQEC</sequence>
<dbReference type="Gene3D" id="3.30.470.10">
    <property type="match status" value="1"/>
</dbReference>
<reference evidence="8 9" key="1">
    <citation type="submission" date="2014-03" db="EMBL/GenBank/DDBJ databases">
        <authorList>
            <person name="Sibley D."/>
            <person name="Venepally P."/>
            <person name="Karamycheva S."/>
            <person name="Hadjithomas M."/>
            <person name="Khan A."/>
            <person name="Brunk B."/>
            <person name="Roos D."/>
            <person name="Caler E."/>
            <person name="Lorenzi H."/>
        </authorList>
    </citation>
    <scope>NUCLEOTIDE SEQUENCE [LARGE SCALE GENOMIC DNA]</scope>
    <source>
        <strain evidence="9">p89</strain>
    </source>
</reference>
<dbReference type="PANTHER" id="PTHR11825:SF44">
    <property type="entry name" value="BRANCHED-CHAIN-AMINO-ACID AMINOTRANSFERASE"/>
    <property type="match status" value="1"/>
</dbReference>
<dbReference type="PANTHER" id="PTHR11825">
    <property type="entry name" value="SUBGROUP IIII AMINOTRANSFERASE"/>
    <property type="match status" value="1"/>
</dbReference>
<keyword evidence="3 8" id="KW-0032">Aminotransferase</keyword>
<evidence type="ECO:0000256" key="7">
    <source>
        <dbReference type="ARBA" id="ARBA00023304"/>
    </source>
</evidence>
<dbReference type="InterPro" id="IPR036038">
    <property type="entry name" value="Aminotransferase-like"/>
</dbReference>
<dbReference type="GO" id="GO:0008652">
    <property type="term" value="P:amino acid biosynthetic process"/>
    <property type="evidence" value="ECO:0007669"/>
    <property type="project" value="UniProtKB-KW"/>
</dbReference>
<keyword evidence="5 8" id="KW-0808">Transferase</keyword>
<evidence type="ECO:0000256" key="4">
    <source>
        <dbReference type="ARBA" id="ARBA00022605"/>
    </source>
</evidence>
<dbReference type="SUPFAM" id="SSF56752">
    <property type="entry name" value="D-aminoacid aminotransferase-like PLP-dependent enzymes"/>
    <property type="match status" value="1"/>
</dbReference>
<name>A0A086JDA5_TOXGO</name>